<evidence type="ECO:0000256" key="7">
    <source>
        <dbReference type="HAMAP-Rule" id="MF_01933"/>
    </source>
</evidence>
<feature type="binding site" evidence="7">
    <location>
        <position position="240"/>
    </location>
    <ligand>
        <name>Mg(2+)</name>
        <dbReference type="ChEBI" id="CHEBI:18420"/>
    </ligand>
</feature>
<evidence type="ECO:0000256" key="1">
    <source>
        <dbReference type="ARBA" id="ARBA00001968"/>
    </source>
</evidence>
<dbReference type="PANTHER" id="PTHR48073:SF5">
    <property type="entry name" value="O-SUCCINYLBENZOATE SYNTHASE"/>
    <property type="match status" value="1"/>
</dbReference>
<comment type="cofactor">
    <cofactor evidence="1 7">
        <name>a divalent metal cation</name>
        <dbReference type="ChEBI" id="CHEBI:60240"/>
    </cofactor>
</comment>
<dbReference type="Proteomes" id="UP001168694">
    <property type="component" value="Unassembled WGS sequence"/>
</dbReference>
<dbReference type="SFLD" id="SFLDG00180">
    <property type="entry name" value="muconate_cycloisomerase"/>
    <property type="match status" value="1"/>
</dbReference>
<feature type="binding site" evidence="7">
    <location>
        <position position="215"/>
    </location>
    <ligand>
        <name>Mg(2+)</name>
        <dbReference type="ChEBI" id="CHEBI:18420"/>
    </ligand>
</feature>
<dbReference type="CDD" id="cd03317">
    <property type="entry name" value="NAAAR"/>
    <property type="match status" value="1"/>
</dbReference>
<comment type="catalytic activity">
    <reaction evidence="7">
        <text>(1R,6R)-6-hydroxy-2-succinyl-cyclohexa-2,4-diene-1-carboxylate = 2-succinylbenzoate + H2O</text>
        <dbReference type="Rhea" id="RHEA:10196"/>
        <dbReference type="ChEBI" id="CHEBI:15377"/>
        <dbReference type="ChEBI" id="CHEBI:18325"/>
        <dbReference type="ChEBI" id="CHEBI:58689"/>
        <dbReference type="EC" id="4.2.1.113"/>
    </reaction>
</comment>
<feature type="active site" description="Proton acceptor" evidence="7">
    <location>
        <position position="264"/>
    </location>
</feature>
<sequence length="382" mass="42822">MKISQVILRHMKLDLLHPFTTSFATEYDREFILVEVRSEDGTSGWAESVAMPDPVYNEETVKTNWHMLEDYLIPILLHNDIQHPDELTEQYFAFIKGNYMAKAAIEGAVWDLYAKKQNQPLSSALGGTKKQIEVGVSIGIKDSVAETLKTIESRLSEGYKRFKLKIKPGWDIELIEKVRSAFPDIPLMADANSAYTLNDVDRLRALDDYQLMMIEQPLAYNDIIDHADLQAELKTPICLDESIHSLDDARKALKLGSCKIINIKIGRVGGLTQAKKIHDLCQDQGIPVWCGGMLESGVGRAHNIAITTLPNFVLPGDTAASSLYWADDIIEPEVTVENGWISVPDSPGIGYQPSLEKINKYTTYSRTYRTERTAAQTESCLI</sequence>
<evidence type="ECO:0000256" key="3">
    <source>
        <dbReference type="ARBA" id="ARBA00022723"/>
    </source>
</evidence>
<dbReference type="NCBIfam" id="TIGR01928">
    <property type="entry name" value="menC_lowGC_arch"/>
    <property type="match status" value="1"/>
</dbReference>
<comment type="function">
    <text evidence="7">Converts 2-succinyl-6-hydroxy-2,4-cyclohexadiene-1-carboxylate (SHCHC) to 2-succinylbenzoate (OSB).</text>
</comment>
<comment type="pathway">
    <text evidence="7">Quinol/quinone metabolism; 1,4-dihydroxy-2-naphthoate biosynthesis; 1,4-dihydroxy-2-naphthoate from chorismate: step 4/7.</text>
</comment>
<dbReference type="Gene3D" id="3.30.390.10">
    <property type="entry name" value="Enolase-like, N-terminal domain"/>
    <property type="match status" value="1"/>
</dbReference>
<dbReference type="SUPFAM" id="SSF54826">
    <property type="entry name" value="Enolase N-terminal domain-like"/>
    <property type="match status" value="1"/>
</dbReference>
<reference evidence="9" key="1">
    <citation type="submission" date="2023-06" db="EMBL/GenBank/DDBJ databases">
        <title>Draft Genome Sequences of Representative Paenibacillus Polymyxa, Bacillus cereus, Fictibacillus sp., and Brevibacillus agri Strains Isolated from Amazonian Dark Earth.</title>
        <authorList>
            <person name="Pellegrinetti T.A."/>
            <person name="Cunha I.C.M."/>
            <person name="Chaves M.G."/>
            <person name="Freitas A.S."/>
            <person name="Silva A.V.R."/>
            <person name="Tsai S.M."/>
            <person name="Mendes L.W."/>
        </authorList>
    </citation>
    <scope>NUCLEOTIDE SEQUENCE</scope>
    <source>
        <strain evidence="9">CENA-BCM004</strain>
    </source>
</reference>
<dbReference type="InterPro" id="IPR013341">
    <property type="entry name" value="Mandelate_racemase_N_dom"/>
</dbReference>
<dbReference type="EC" id="4.2.1.113" evidence="6 7"/>
<gene>
    <name evidence="7 9" type="primary">menC</name>
    <name evidence="9" type="ORF">QYF49_19135</name>
</gene>
<dbReference type="SFLD" id="SFLDF00009">
    <property type="entry name" value="o-succinylbenzoate_synthase"/>
    <property type="match status" value="1"/>
</dbReference>
<dbReference type="InterPro" id="IPR036849">
    <property type="entry name" value="Enolase-like_C_sf"/>
</dbReference>
<evidence type="ECO:0000256" key="5">
    <source>
        <dbReference type="ARBA" id="ARBA00023239"/>
    </source>
</evidence>
<keyword evidence="5 7" id="KW-0456">Lyase</keyword>
<evidence type="ECO:0000256" key="6">
    <source>
        <dbReference type="ARBA" id="ARBA00029491"/>
    </source>
</evidence>
<dbReference type="RefSeq" id="WP_290401202.1">
    <property type="nucleotide sequence ID" value="NZ_JAUHLN010000004.1"/>
</dbReference>
<evidence type="ECO:0000313" key="9">
    <source>
        <dbReference type="EMBL" id="MDN4075088.1"/>
    </source>
</evidence>
<evidence type="ECO:0000313" key="10">
    <source>
        <dbReference type="Proteomes" id="UP001168694"/>
    </source>
</evidence>
<evidence type="ECO:0000256" key="2">
    <source>
        <dbReference type="ARBA" id="ARBA00022428"/>
    </source>
</evidence>
<dbReference type="InterPro" id="IPR029017">
    <property type="entry name" value="Enolase-like_N"/>
</dbReference>
<dbReference type="GO" id="GO:0043748">
    <property type="term" value="F:O-succinylbenzoate synthase activity"/>
    <property type="evidence" value="ECO:0007669"/>
    <property type="project" value="UniProtKB-EC"/>
</dbReference>
<dbReference type="InterPro" id="IPR013342">
    <property type="entry name" value="Mandelate_racemase_C"/>
</dbReference>
<dbReference type="InterPro" id="IPR047585">
    <property type="entry name" value="MenC"/>
</dbReference>
<keyword evidence="2 7" id="KW-0474">Menaquinone biosynthesis</keyword>
<dbReference type="InterPro" id="IPR010197">
    <property type="entry name" value="OSBS/NAAAR"/>
</dbReference>
<dbReference type="SFLD" id="SFLDS00001">
    <property type="entry name" value="Enolase"/>
    <property type="match status" value="1"/>
</dbReference>
<dbReference type="EMBL" id="JAUHLN010000004">
    <property type="protein sequence ID" value="MDN4075088.1"/>
    <property type="molecule type" value="Genomic_DNA"/>
</dbReference>
<evidence type="ECO:0000259" key="8">
    <source>
        <dbReference type="SMART" id="SM00922"/>
    </source>
</evidence>
<feature type="active site" description="Proton donor" evidence="7">
    <location>
        <position position="165"/>
    </location>
</feature>
<comment type="caution">
    <text evidence="9">The sequence shown here is derived from an EMBL/GenBank/DDBJ whole genome shotgun (WGS) entry which is preliminary data.</text>
</comment>
<dbReference type="Pfam" id="PF02746">
    <property type="entry name" value="MR_MLE_N"/>
    <property type="match status" value="1"/>
</dbReference>
<keyword evidence="3 7" id="KW-0479">Metal-binding</keyword>
<comment type="pathway">
    <text evidence="7">Quinol/quinone metabolism; menaquinone biosynthesis.</text>
</comment>
<accession>A0ABT8EAY7</accession>
<dbReference type="Pfam" id="PF13378">
    <property type="entry name" value="MR_MLE_C"/>
    <property type="match status" value="1"/>
</dbReference>
<dbReference type="SMART" id="SM00922">
    <property type="entry name" value="MR_MLE"/>
    <property type="match status" value="1"/>
</dbReference>
<comment type="similarity">
    <text evidence="7">Belongs to the mandelate racemase/muconate lactonizing enzyme family. MenC type 2 subfamily.</text>
</comment>
<organism evidence="9 10">
    <name type="scientific">Fictibacillus terranigra</name>
    <dbReference type="NCBI Taxonomy" id="3058424"/>
    <lineage>
        <taxon>Bacteria</taxon>
        <taxon>Bacillati</taxon>
        <taxon>Bacillota</taxon>
        <taxon>Bacilli</taxon>
        <taxon>Bacillales</taxon>
        <taxon>Fictibacillaceae</taxon>
        <taxon>Fictibacillus</taxon>
    </lineage>
</organism>
<proteinExistence type="inferred from homology"/>
<protein>
    <recommendedName>
        <fullName evidence="6 7">o-succinylbenzoate synthase</fullName>
        <shortName evidence="7">OSB synthase</shortName>
        <shortName evidence="7">OSBS</shortName>
        <ecNumber evidence="6 7">4.2.1.113</ecNumber>
    </recommendedName>
    <alternativeName>
        <fullName evidence="7">4-(2'-carboxyphenyl)-4-oxybutyric acid synthase</fullName>
    </alternativeName>
    <alternativeName>
        <fullName evidence="7">o-succinylbenzoic acid synthase</fullName>
    </alternativeName>
</protein>
<dbReference type="HAMAP" id="MF_01933">
    <property type="entry name" value="MenC_2"/>
    <property type="match status" value="1"/>
</dbReference>
<dbReference type="SUPFAM" id="SSF51604">
    <property type="entry name" value="Enolase C-terminal domain-like"/>
    <property type="match status" value="1"/>
</dbReference>
<dbReference type="PANTHER" id="PTHR48073">
    <property type="entry name" value="O-SUCCINYLBENZOATE SYNTHASE-RELATED"/>
    <property type="match status" value="1"/>
</dbReference>
<name>A0ABT8EAY7_9BACL</name>
<keyword evidence="4 7" id="KW-0460">Magnesium</keyword>
<keyword evidence="10" id="KW-1185">Reference proteome</keyword>
<feature type="binding site" evidence="7">
    <location>
        <position position="190"/>
    </location>
    <ligand>
        <name>Mg(2+)</name>
        <dbReference type="ChEBI" id="CHEBI:18420"/>
    </ligand>
</feature>
<dbReference type="Gene3D" id="3.20.20.120">
    <property type="entry name" value="Enolase-like C-terminal domain"/>
    <property type="match status" value="1"/>
</dbReference>
<evidence type="ECO:0000256" key="4">
    <source>
        <dbReference type="ARBA" id="ARBA00022842"/>
    </source>
</evidence>
<dbReference type="InterPro" id="IPR029065">
    <property type="entry name" value="Enolase_C-like"/>
</dbReference>
<feature type="domain" description="Mandelate racemase/muconate lactonizing enzyme C-terminal" evidence="8">
    <location>
        <begin position="144"/>
        <end position="236"/>
    </location>
</feature>